<dbReference type="Proteomes" id="UP001642483">
    <property type="component" value="Unassembled WGS sequence"/>
</dbReference>
<feature type="transmembrane region" description="Helical" evidence="10">
    <location>
        <begin position="393"/>
        <end position="412"/>
    </location>
</feature>
<evidence type="ECO:0000256" key="9">
    <source>
        <dbReference type="SAM" id="MobiDB-lite"/>
    </source>
</evidence>
<evidence type="ECO:0000313" key="12">
    <source>
        <dbReference type="Proteomes" id="UP001642483"/>
    </source>
</evidence>
<keyword evidence="5 10" id="KW-1133">Transmembrane helix</keyword>
<dbReference type="PANTHER" id="PTHR28259">
    <property type="entry name" value="FLUORIDE EXPORT PROTEIN 1-RELATED"/>
    <property type="match status" value="1"/>
</dbReference>
<feature type="transmembrane region" description="Helical" evidence="10">
    <location>
        <begin position="337"/>
        <end position="357"/>
    </location>
</feature>
<comment type="function">
    <text evidence="1">Fluoride channel required for the rapid expulsion of cytoplasmic fluoride.</text>
</comment>
<keyword evidence="6 10" id="KW-0472">Membrane</keyword>
<proteinExistence type="inferred from homology"/>
<comment type="subcellular location">
    <subcellularLocation>
        <location evidence="2">Cell membrane</location>
        <topology evidence="2">Multi-pass membrane protein</topology>
    </subcellularLocation>
</comment>
<comment type="caution">
    <text evidence="11">The sequence shown here is derived from an EMBL/GenBank/DDBJ whole genome shotgun (WGS) entry which is preliminary data.</text>
</comment>
<evidence type="ECO:0008006" key="13">
    <source>
        <dbReference type="Google" id="ProtNLM"/>
    </source>
</evidence>
<evidence type="ECO:0000256" key="1">
    <source>
        <dbReference type="ARBA" id="ARBA00002598"/>
    </source>
</evidence>
<protein>
    <recommendedName>
        <fullName evidence="13">Fluoride ion transporter CrcB</fullName>
    </recommendedName>
</protein>
<feature type="transmembrane region" description="Helical" evidence="10">
    <location>
        <begin position="185"/>
        <end position="204"/>
    </location>
</feature>
<evidence type="ECO:0000256" key="5">
    <source>
        <dbReference type="ARBA" id="ARBA00022989"/>
    </source>
</evidence>
<feature type="transmembrane region" description="Helical" evidence="10">
    <location>
        <begin position="464"/>
        <end position="487"/>
    </location>
</feature>
<keyword evidence="12" id="KW-1185">Reference proteome</keyword>
<name>A0ABP0FTQ1_CLALP</name>
<dbReference type="PANTHER" id="PTHR28259:SF1">
    <property type="entry name" value="FLUORIDE EXPORT PROTEIN 1-RELATED"/>
    <property type="match status" value="1"/>
</dbReference>
<feature type="transmembrane region" description="Helical" evidence="10">
    <location>
        <begin position="363"/>
        <end position="381"/>
    </location>
</feature>
<evidence type="ECO:0000256" key="4">
    <source>
        <dbReference type="ARBA" id="ARBA00022692"/>
    </source>
</evidence>
<evidence type="ECO:0000256" key="6">
    <source>
        <dbReference type="ARBA" id="ARBA00023136"/>
    </source>
</evidence>
<comment type="similarity">
    <text evidence="7">Belongs to the fluoride channel Fluc/FEX (TC 1.A.43) family.</text>
</comment>
<feature type="compositionally biased region" description="Polar residues" evidence="9">
    <location>
        <begin position="26"/>
        <end position="53"/>
    </location>
</feature>
<dbReference type="InterPro" id="IPR003691">
    <property type="entry name" value="FluC"/>
</dbReference>
<sequence length="498" mass="54001">MAHENVTFEIDNNIRITSFKVGTTSEAVDPSEASQQDVSTTSFSEAPPSSSQGYDGPAVIEVEEIEQNESCYFMSERFSSHLVALPALGGRTIQATCTALVRLLQGWTFTTGLVRLDYTVTLCFCCNEFEDHQQEMATKSSAVELKEVSSVNGEKDHAKNGNDLVKTTVMVETADRSLNYESSQALFYVQIAFFAMCGCLARIGTDKLFGDLAKIEDSEEIVNQSFFSNMVGSFVLGALNGSPMGKTRLAALYKGLTTGFCGSYTTWSKWNQQLSLTLVGNVNRTDAVPAVLSIASWFVGFYSYIGSYCVGTDFGKHIGGRIGKHVSRNGPKHADKIVSFLLIFAAIGFAFGVAFDVTQTGKGIWLAVIFAPFGACLRAWLAQFRVEKYRLPLGTLLANMIGAIVLAAIGVINDWVAVPECIDVAGVCWPTIVTYAIGTGFCACLTTISTFMSEVYKLRPEHPIFAYSYAILTVVICQVLCGIINGVSFSQLKAAQDG</sequence>
<comment type="catalytic activity">
    <reaction evidence="8">
        <text>fluoride(in) = fluoride(out)</text>
        <dbReference type="Rhea" id="RHEA:76159"/>
        <dbReference type="ChEBI" id="CHEBI:17051"/>
    </reaction>
    <physiologicalReaction direction="left-to-right" evidence="8">
        <dbReference type="Rhea" id="RHEA:76160"/>
    </physiologicalReaction>
</comment>
<dbReference type="Pfam" id="PF02537">
    <property type="entry name" value="CRCB"/>
    <property type="match status" value="2"/>
</dbReference>
<feature type="transmembrane region" description="Helical" evidence="10">
    <location>
        <begin position="432"/>
        <end position="452"/>
    </location>
</feature>
<keyword evidence="3" id="KW-1003">Cell membrane</keyword>
<gene>
    <name evidence="11" type="ORF">CVLEPA_LOCUS13351</name>
</gene>
<reference evidence="11 12" key="1">
    <citation type="submission" date="2024-02" db="EMBL/GenBank/DDBJ databases">
        <authorList>
            <person name="Daric V."/>
            <person name="Darras S."/>
        </authorList>
    </citation>
    <scope>NUCLEOTIDE SEQUENCE [LARGE SCALE GENOMIC DNA]</scope>
</reference>
<organism evidence="11 12">
    <name type="scientific">Clavelina lepadiformis</name>
    <name type="common">Light-bulb sea squirt</name>
    <name type="synonym">Ascidia lepadiformis</name>
    <dbReference type="NCBI Taxonomy" id="159417"/>
    <lineage>
        <taxon>Eukaryota</taxon>
        <taxon>Metazoa</taxon>
        <taxon>Chordata</taxon>
        <taxon>Tunicata</taxon>
        <taxon>Ascidiacea</taxon>
        <taxon>Aplousobranchia</taxon>
        <taxon>Clavelinidae</taxon>
        <taxon>Clavelina</taxon>
    </lineage>
</organism>
<evidence type="ECO:0000256" key="10">
    <source>
        <dbReference type="SAM" id="Phobius"/>
    </source>
</evidence>
<evidence type="ECO:0000256" key="7">
    <source>
        <dbReference type="ARBA" id="ARBA00035120"/>
    </source>
</evidence>
<evidence type="ECO:0000256" key="8">
    <source>
        <dbReference type="ARBA" id="ARBA00035585"/>
    </source>
</evidence>
<evidence type="ECO:0000256" key="2">
    <source>
        <dbReference type="ARBA" id="ARBA00004651"/>
    </source>
</evidence>
<accession>A0ABP0FTQ1</accession>
<dbReference type="EMBL" id="CAWYQH010000096">
    <property type="protein sequence ID" value="CAK8682708.1"/>
    <property type="molecule type" value="Genomic_DNA"/>
</dbReference>
<evidence type="ECO:0000256" key="3">
    <source>
        <dbReference type="ARBA" id="ARBA00022475"/>
    </source>
</evidence>
<keyword evidence="4 10" id="KW-0812">Transmembrane</keyword>
<feature type="region of interest" description="Disordered" evidence="9">
    <location>
        <begin position="26"/>
        <end position="55"/>
    </location>
</feature>
<evidence type="ECO:0000313" key="11">
    <source>
        <dbReference type="EMBL" id="CAK8682708.1"/>
    </source>
</evidence>